<evidence type="ECO:0000256" key="8">
    <source>
        <dbReference type="SAM" id="Phobius"/>
    </source>
</evidence>
<keyword evidence="3" id="KW-0597">Phosphoprotein</keyword>
<reference evidence="11 12" key="1">
    <citation type="submission" date="2021-05" db="EMBL/GenBank/DDBJ databases">
        <title>A Polyphasic approach of four new species of the genus Ohtaekwangia: Ohtaekwangia histidinii sp. nov., Ohtaekwangia cretensis sp. nov., Ohtaekwangia indiensis sp. nov., Ohtaekwangia reichenbachii sp. nov. from diverse environment.</title>
        <authorList>
            <person name="Octaviana S."/>
        </authorList>
    </citation>
    <scope>NUCLEOTIDE SEQUENCE [LARGE SCALE GENOMIC DNA]</scope>
    <source>
        <strain evidence="11 12">PWU37</strain>
    </source>
</reference>
<gene>
    <name evidence="11" type="ORF">KK078_07030</name>
</gene>
<evidence type="ECO:0000256" key="2">
    <source>
        <dbReference type="ARBA" id="ARBA00012438"/>
    </source>
</evidence>
<dbReference type="RefSeq" id="WP_254089541.1">
    <property type="nucleotide sequence ID" value="NZ_JAHESC010000007.1"/>
</dbReference>
<dbReference type="EC" id="2.7.13.3" evidence="2"/>
<keyword evidence="8" id="KW-0812">Transmembrane</keyword>
<comment type="catalytic activity">
    <reaction evidence="1">
        <text>ATP + protein L-histidine = ADP + protein N-phospho-L-histidine.</text>
        <dbReference type="EC" id="2.7.13.3"/>
    </reaction>
</comment>
<evidence type="ECO:0000256" key="3">
    <source>
        <dbReference type="ARBA" id="ARBA00022553"/>
    </source>
</evidence>
<proteinExistence type="predicted"/>
<protein>
    <recommendedName>
        <fullName evidence="2">histidine kinase</fullName>
        <ecNumber evidence="2">2.7.13.3</ecNumber>
    </recommendedName>
</protein>
<dbReference type="SUPFAM" id="SSF48452">
    <property type="entry name" value="TPR-like"/>
    <property type="match status" value="2"/>
</dbReference>
<comment type="caution">
    <text evidence="11">The sequence shown here is derived from an EMBL/GenBank/DDBJ whole genome shotgun (WGS) entry which is preliminary data.</text>
</comment>
<dbReference type="Gene3D" id="1.25.40.10">
    <property type="entry name" value="Tetratricopeptide repeat domain"/>
    <property type="match status" value="2"/>
</dbReference>
<keyword evidence="12" id="KW-1185">Reference proteome</keyword>
<evidence type="ECO:0000256" key="9">
    <source>
        <dbReference type="SAM" id="SignalP"/>
    </source>
</evidence>
<keyword evidence="6" id="KW-0418">Kinase</keyword>
<dbReference type="Gene3D" id="3.30.450.20">
    <property type="entry name" value="PAS domain"/>
    <property type="match status" value="1"/>
</dbReference>
<evidence type="ECO:0000259" key="10">
    <source>
        <dbReference type="Pfam" id="PF07568"/>
    </source>
</evidence>
<dbReference type="EMBL" id="JAHESC010000007">
    <property type="protein sequence ID" value="MBT1686301.1"/>
    <property type="molecule type" value="Genomic_DNA"/>
</dbReference>
<feature type="signal peptide" evidence="9">
    <location>
        <begin position="1"/>
        <end position="29"/>
    </location>
</feature>
<keyword evidence="7" id="KW-0067">ATP-binding</keyword>
<dbReference type="PANTHER" id="PTHR41523">
    <property type="entry name" value="TWO-COMPONENT SYSTEM SENSOR PROTEIN"/>
    <property type="match status" value="1"/>
</dbReference>
<evidence type="ECO:0000313" key="11">
    <source>
        <dbReference type="EMBL" id="MBT1686301.1"/>
    </source>
</evidence>
<keyword evidence="8" id="KW-0472">Membrane</keyword>
<feature type="chain" id="PRO_5042878016" description="histidine kinase" evidence="9">
    <location>
        <begin position="30"/>
        <end position="730"/>
    </location>
</feature>
<keyword evidence="5" id="KW-0547">Nucleotide-binding</keyword>
<evidence type="ECO:0000256" key="1">
    <source>
        <dbReference type="ARBA" id="ARBA00000085"/>
    </source>
</evidence>
<name>A0AAP2GGM8_9BACT</name>
<feature type="transmembrane region" description="Helical" evidence="8">
    <location>
        <begin position="574"/>
        <end position="593"/>
    </location>
</feature>
<evidence type="ECO:0000256" key="4">
    <source>
        <dbReference type="ARBA" id="ARBA00022679"/>
    </source>
</evidence>
<evidence type="ECO:0000313" key="12">
    <source>
        <dbReference type="Proteomes" id="UP001319180"/>
    </source>
</evidence>
<organism evidence="11 12">
    <name type="scientific">Dawidia soli</name>
    <dbReference type="NCBI Taxonomy" id="2782352"/>
    <lineage>
        <taxon>Bacteria</taxon>
        <taxon>Pseudomonadati</taxon>
        <taxon>Bacteroidota</taxon>
        <taxon>Cytophagia</taxon>
        <taxon>Cytophagales</taxon>
        <taxon>Chryseotaleaceae</taxon>
        <taxon>Dawidia</taxon>
    </lineage>
</organism>
<sequence>MSIRKHFFCHFSRASFIALLLALTQPSGAQIQSASLAQQRLLLKLAFAHTNVVRVNQIDMDSALRFACRGTRLNAMVLITENFDDLVKTENGYRFLAGKESIGDMERLASACKGKERARMHALVGYYYAYQPGTTKNDLDKALTYLTRAEKEAAAWNDDKTVCHVLYGKMKCYLDYGEVDLARKAYDEAIRVAQKIHDRLEEALARYYWGTYSPFSPSTLNDRIRTLAQADSLFTIIDRTDQRINVFMNMSYLCFAAGRVEDSKRYARESLARQQIIGFPFTHYTNDMLAFLEGAQENDAVSLELSLKTIEGVERTGDSTGYGYFCYRVASFYAKHAGTIAHWPFKEEAIKAIDWYQKAIRMFENTGDPTAYACVDGISNMLRHMNKNEERITLSQSILAKIPTRDPLRLRDIHLNLAAAHMDLGRASEAEAYLHKAEAFQHESSARSGDIRLGDFYHSAGLIYAKLGQFRRGRFYLEKYLNEPVMKGLNGVAEAELALARLDSLNGDFRNAYRHLSAYRMAFKDVTTAVQAELVRELQIRYETERKDNNIRILEQQSALHEGKAREEQFAKQVVIAFATLLVLFLMVLYNRFRIKQRTNKQLTEQQDVITRKNEALAQLVDEKEWLLKEVHHRVKNNLQIVMSLLNTQANYLDNEAAMQAIQESQERMYAISLIHQKLYRSQKSSLINIREYVDELVEHIAGGLSHNKRVTFSINIGELSLDASQAVLC</sequence>
<dbReference type="GO" id="GO:0004673">
    <property type="term" value="F:protein histidine kinase activity"/>
    <property type="evidence" value="ECO:0007669"/>
    <property type="project" value="UniProtKB-EC"/>
</dbReference>
<dbReference type="AlphaFoldDB" id="A0AAP2GGM8"/>
<feature type="domain" description="Signal transduction histidine kinase subgroup 2 dimerisation and phosphoacceptor" evidence="10">
    <location>
        <begin position="630"/>
        <end position="701"/>
    </location>
</feature>
<dbReference type="PANTHER" id="PTHR41523:SF8">
    <property type="entry name" value="ETHYLENE RESPONSE SENSOR PROTEIN"/>
    <property type="match status" value="1"/>
</dbReference>
<accession>A0AAP2GGM8</accession>
<dbReference type="Pfam" id="PF07568">
    <property type="entry name" value="HisKA_2"/>
    <property type="match status" value="1"/>
</dbReference>
<dbReference type="InterPro" id="IPR011990">
    <property type="entry name" value="TPR-like_helical_dom_sf"/>
</dbReference>
<evidence type="ECO:0000256" key="6">
    <source>
        <dbReference type="ARBA" id="ARBA00022777"/>
    </source>
</evidence>
<keyword evidence="8" id="KW-1133">Transmembrane helix</keyword>
<dbReference type="InterPro" id="IPR011495">
    <property type="entry name" value="Sig_transdc_His_kin_sub2_dim/P"/>
</dbReference>
<dbReference type="SMART" id="SM00028">
    <property type="entry name" value="TPR"/>
    <property type="match status" value="2"/>
</dbReference>
<keyword evidence="9" id="KW-0732">Signal</keyword>
<dbReference type="GO" id="GO:0005524">
    <property type="term" value="F:ATP binding"/>
    <property type="evidence" value="ECO:0007669"/>
    <property type="project" value="UniProtKB-KW"/>
</dbReference>
<dbReference type="InterPro" id="IPR019734">
    <property type="entry name" value="TPR_rpt"/>
</dbReference>
<keyword evidence="4" id="KW-0808">Transferase</keyword>
<evidence type="ECO:0000256" key="5">
    <source>
        <dbReference type="ARBA" id="ARBA00022741"/>
    </source>
</evidence>
<evidence type="ECO:0000256" key="7">
    <source>
        <dbReference type="ARBA" id="ARBA00022840"/>
    </source>
</evidence>
<dbReference type="Proteomes" id="UP001319180">
    <property type="component" value="Unassembled WGS sequence"/>
</dbReference>